<keyword evidence="6" id="KW-1185">Reference proteome</keyword>
<dbReference type="AlphaFoldDB" id="A0A2A2EZC2"/>
<evidence type="ECO:0000256" key="1">
    <source>
        <dbReference type="ARBA" id="ARBA00022475"/>
    </source>
</evidence>
<dbReference type="GO" id="GO:0005886">
    <property type="term" value="C:plasma membrane"/>
    <property type="evidence" value="ECO:0007669"/>
    <property type="project" value="UniProtKB-SubCell"/>
</dbReference>
<organism evidence="5 6">
    <name type="scientific">Halomonas salipaludis</name>
    <dbReference type="NCBI Taxonomy" id="2032625"/>
    <lineage>
        <taxon>Bacteria</taxon>
        <taxon>Pseudomonadati</taxon>
        <taxon>Pseudomonadota</taxon>
        <taxon>Gammaproteobacteria</taxon>
        <taxon>Oceanospirillales</taxon>
        <taxon>Halomonadaceae</taxon>
        <taxon>Halomonas</taxon>
    </lineage>
</organism>
<dbReference type="PANTHER" id="PTHR38100">
    <property type="entry name" value="HIGH FREQUENCY LYSOGENIZATION PROTEIN HFLD"/>
    <property type="match status" value="1"/>
</dbReference>
<dbReference type="PANTHER" id="PTHR38100:SF1">
    <property type="entry name" value="HIGH FREQUENCY LYSOGENIZATION PROTEIN HFLD"/>
    <property type="match status" value="1"/>
</dbReference>
<comment type="subcellular location">
    <subcellularLocation>
        <location evidence="4">Cytoplasm</location>
    </subcellularLocation>
    <subcellularLocation>
        <location evidence="4">Cell membrane</location>
        <topology evidence="4">Peripheral membrane protein</topology>
        <orientation evidence="4">Cytoplasmic side</orientation>
    </subcellularLocation>
</comment>
<evidence type="ECO:0000256" key="2">
    <source>
        <dbReference type="ARBA" id="ARBA00022490"/>
    </source>
</evidence>
<dbReference type="EMBL" id="NSKB01000002">
    <property type="protein sequence ID" value="PAU78038.1"/>
    <property type="molecule type" value="Genomic_DNA"/>
</dbReference>
<keyword evidence="1 4" id="KW-1003">Cell membrane</keyword>
<evidence type="ECO:0000313" key="6">
    <source>
        <dbReference type="Proteomes" id="UP000217771"/>
    </source>
</evidence>
<evidence type="ECO:0000256" key="4">
    <source>
        <dbReference type="HAMAP-Rule" id="MF_00695"/>
    </source>
</evidence>
<evidence type="ECO:0000313" key="5">
    <source>
        <dbReference type="EMBL" id="PAU78038.1"/>
    </source>
</evidence>
<dbReference type="HAMAP" id="MF_00695">
    <property type="entry name" value="HflD_protein"/>
    <property type="match status" value="1"/>
</dbReference>
<dbReference type="GO" id="GO:0005737">
    <property type="term" value="C:cytoplasm"/>
    <property type="evidence" value="ECO:0007669"/>
    <property type="project" value="UniProtKB-SubCell"/>
</dbReference>
<dbReference type="RefSeq" id="WP_095619715.1">
    <property type="nucleotide sequence ID" value="NZ_NSKB01000002.1"/>
</dbReference>
<proteinExistence type="inferred from homology"/>
<dbReference type="OrthoDB" id="9788031at2"/>
<keyword evidence="2 4" id="KW-0963">Cytoplasm</keyword>
<comment type="similarity">
    <text evidence="4">Belongs to the HflD family.</text>
</comment>
<dbReference type="InterPro" id="IPR007451">
    <property type="entry name" value="HflD"/>
</dbReference>
<keyword evidence="3 4" id="KW-0472">Membrane</keyword>
<dbReference type="Gene3D" id="1.10.3890.10">
    <property type="entry name" value="HflD-like"/>
    <property type="match status" value="1"/>
</dbReference>
<dbReference type="NCBIfam" id="NF001246">
    <property type="entry name" value="PRK00218.1-2"/>
    <property type="match status" value="1"/>
</dbReference>
<dbReference type="Proteomes" id="UP000217771">
    <property type="component" value="Unassembled WGS sequence"/>
</dbReference>
<evidence type="ECO:0000256" key="3">
    <source>
        <dbReference type="ARBA" id="ARBA00023136"/>
    </source>
</evidence>
<sequence length="214" mass="23937">MSSTPIHSAPDSPMARQALALAGVFQAAAVVDEMARTGQADERAWSTLIRATVDTDPESFEAIYGGHPNYLRQGLEVLEAVVGRKQANPVVLRYGFSLLMLMNKLRNNSNMMSDLGSKLTRIQGQAEHFGDTHENVVASLGELYQETLSTFKYRIVVQGEPSLLQQRMMPERVRAALLAGVRFALLWHQQGGRRWKLVFQRGAMKRALDQINRQ</sequence>
<reference evidence="5 6" key="1">
    <citation type="submission" date="2017-08" db="EMBL/GenBank/DDBJ databases">
        <title>Halomonas alkalisoli sp. nov., isolated from saline alkaline soil.</title>
        <authorList>
            <person name="Wang D."/>
            <person name="Zhang G."/>
        </authorList>
    </citation>
    <scope>NUCLEOTIDE SEQUENCE [LARGE SCALE GENOMIC DNA]</scope>
    <source>
        <strain evidence="5 6">WRN001</strain>
    </source>
</reference>
<comment type="caution">
    <text evidence="5">The sequence shown here is derived from an EMBL/GenBank/DDBJ whole genome shotgun (WGS) entry which is preliminary data.</text>
</comment>
<dbReference type="SUPFAM" id="SSF101322">
    <property type="entry name" value="YcfC-like"/>
    <property type="match status" value="1"/>
</dbReference>
<gene>
    <name evidence="4" type="primary">hflD</name>
    <name evidence="5" type="ORF">CK498_04730</name>
</gene>
<name>A0A2A2EZC2_9GAMM</name>
<dbReference type="InterPro" id="IPR035932">
    <property type="entry name" value="HflD-like_sf"/>
</dbReference>
<protein>
    <recommendedName>
        <fullName evidence="4">High frequency lysogenization protein HflD homolog</fullName>
    </recommendedName>
</protein>
<accession>A0A2A2EZC2</accession>
<dbReference type="Pfam" id="PF04356">
    <property type="entry name" value="DUF489"/>
    <property type="match status" value="1"/>
</dbReference>